<dbReference type="GO" id="GO:0016020">
    <property type="term" value="C:membrane"/>
    <property type="evidence" value="ECO:0007669"/>
    <property type="project" value="UniProtKB-SubCell"/>
</dbReference>
<feature type="compositionally biased region" description="Low complexity" evidence="5">
    <location>
        <begin position="1030"/>
        <end position="1041"/>
    </location>
</feature>
<feature type="region of interest" description="Disordered" evidence="5">
    <location>
        <begin position="1020"/>
        <end position="1047"/>
    </location>
</feature>
<dbReference type="EMBL" id="JAAAIL010000809">
    <property type="protein sequence ID" value="KAG0273054.1"/>
    <property type="molecule type" value="Genomic_DNA"/>
</dbReference>
<feature type="transmembrane region" description="Helical" evidence="6">
    <location>
        <begin position="219"/>
        <end position="239"/>
    </location>
</feature>
<comment type="subcellular location">
    <subcellularLocation>
        <location evidence="1">Membrane</location>
        <topology evidence="1">Multi-pass membrane protein</topology>
    </subcellularLocation>
</comment>
<dbReference type="InterPro" id="IPR002293">
    <property type="entry name" value="AA/rel_permease1"/>
</dbReference>
<evidence type="ECO:0000256" key="2">
    <source>
        <dbReference type="ARBA" id="ARBA00022692"/>
    </source>
</evidence>
<feature type="compositionally biased region" description="Polar residues" evidence="5">
    <location>
        <begin position="909"/>
        <end position="929"/>
    </location>
</feature>
<feature type="transmembrane region" description="Helical" evidence="6">
    <location>
        <begin position="426"/>
        <end position="446"/>
    </location>
</feature>
<feature type="region of interest" description="Disordered" evidence="5">
    <location>
        <begin position="706"/>
        <end position="880"/>
    </location>
</feature>
<feature type="region of interest" description="Disordered" evidence="5">
    <location>
        <begin position="576"/>
        <end position="643"/>
    </location>
</feature>
<dbReference type="Pfam" id="PF13520">
    <property type="entry name" value="AA_permease_2"/>
    <property type="match status" value="1"/>
</dbReference>
<feature type="transmembrane region" description="Helical" evidence="6">
    <location>
        <begin position="290"/>
        <end position="307"/>
    </location>
</feature>
<evidence type="ECO:0000313" key="8">
    <source>
        <dbReference type="Proteomes" id="UP001194580"/>
    </source>
</evidence>
<feature type="transmembrane region" description="Helical" evidence="6">
    <location>
        <begin position="452"/>
        <end position="472"/>
    </location>
</feature>
<feature type="region of interest" description="Disordered" evidence="5">
    <location>
        <begin position="188"/>
        <end position="212"/>
    </location>
</feature>
<feature type="region of interest" description="Disordered" evidence="5">
    <location>
        <begin position="909"/>
        <end position="956"/>
    </location>
</feature>
<feature type="compositionally biased region" description="Basic and acidic residues" evidence="5">
    <location>
        <begin position="778"/>
        <end position="815"/>
    </location>
</feature>
<dbReference type="PANTHER" id="PTHR11785:SF512">
    <property type="entry name" value="SOBREMESA, ISOFORM B"/>
    <property type="match status" value="1"/>
</dbReference>
<protein>
    <recommendedName>
        <fullName evidence="9">Amino acid transporter</fullName>
    </recommendedName>
</protein>
<feature type="compositionally biased region" description="Basic residues" evidence="5">
    <location>
        <begin position="725"/>
        <end position="751"/>
    </location>
</feature>
<evidence type="ECO:0000256" key="4">
    <source>
        <dbReference type="ARBA" id="ARBA00023136"/>
    </source>
</evidence>
<name>A0AAD4DAF3_9FUNG</name>
<feature type="compositionally biased region" description="Basic and acidic residues" evidence="5">
    <location>
        <begin position="598"/>
        <end position="613"/>
    </location>
</feature>
<evidence type="ECO:0008006" key="9">
    <source>
        <dbReference type="Google" id="ProtNLM"/>
    </source>
</evidence>
<evidence type="ECO:0000256" key="6">
    <source>
        <dbReference type="SAM" id="Phobius"/>
    </source>
</evidence>
<keyword evidence="2 6" id="KW-0812">Transmembrane</keyword>
<evidence type="ECO:0000256" key="3">
    <source>
        <dbReference type="ARBA" id="ARBA00022989"/>
    </source>
</evidence>
<dbReference type="PANTHER" id="PTHR11785">
    <property type="entry name" value="AMINO ACID TRANSPORTER"/>
    <property type="match status" value="1"/>
</dbReference>
<sequence>MGLISAILMIVGTLIGTGIFASPGPLFDSVHCTQTSFIIWAFAGIVCTIGAFAYAELGTMFPASGGDFQYLRRAYGKKVAWVFGWSFITILNPIGTAGIAGVMGRYSVDLIVYSRTGGTGIVGAASSKGISMMGSAAGATSMAQDAMINTLGRMMWTSINGTAAIWAAGAGVGIQGAGAGTSPNPALDTGYAPFPKVPPPPNHSPSPSQQQQHADAMPWLVRGFSISAIILMGLINIFFKEGGKYASNVLAVFKIGGMCMLIVIGSMQAVKNHAQSEALQIPIRESSQNVLDYVSALCFAFFAYNGFNNINLGLGELRNPERNLKRAVFIAMPFVTILFLLANFAFFSILSSYDLRHVHSLSLHAGHTVLGQQGGFLMAGTVVASALGSINANIWAGSRLLVIMAKDNTVIPFPVARVWSRTGTQAIAILILVGQASFHSLINLDFKTFSKIYSAVGWTWYGLSVAGLLYLRKKRPNYPRPVKVFWPLAAFFVVIAAVLVVGSLTLAFMSSAIQNATTGQDEDDEEDDVATGGGSDGSGTGGGKYVSLIMFGMVILFMMGVIPAFHLTKRYNQEHGLKTAGSGNSPSTDESDTESSDEDQHNDHGEERLRRDGGSVAGARAGGDMKQVNRSGPLLPYQHHHHQNHQTAITIDIDLLPASAIANTNTNTNIHNGNDFASLTVPTTTGGGGGAFGDFYPEMLEDGLRPARRHSSAASSVTLVGESSKKRKNRPHHRRHKSKDASKYHHHHHSQHSCSHCQSVRQGGEPSQSQSPTVLGHTRPEVSGDGGDDKEVAGAQALRDRTSRATDSGSEHVSLDHVPLGIIRSTSTPSTFSNTEADINRRSSNNSDIDTNDSDSNSDSNSDEDEDETDIDSARPCDNRPTNFLYFPFNPSFNSGDICMSPTTMQTPFGSGSQTVANSPRMDSSSSPTFFPASLKTPTTPATRGGGGGGGGGGGELLNCGTNTRSGSRSSERTLGLESAYHHHHLLQQQQDYEGNEEDVNDIKGQGLCTRQSSTCERVDEEVGEEESRTNSNVSNNNTTTHYGSHLTDLNNCNNNCNNRQGQGNGADGDEGTHPSL</sequence>
<feature type="compositionally biased region" description="Low complexity" evidence="5">
    <location>
        <begin position="842"/>
        <end position="860"/>
    </location>
</feature>
<dbReference type="InterPro" id="IPR050598">
    <property type="entry name" value="AminoAcid_Transporter"/>
</dbReference>
<feature type="transmembrane region" description="Helical" evidence="6">
    <location>
        <begin position="37"/>
        <end position="58"/>
    </location>
</feature>
<feature type="compositionally biased region" description="Gly residues" evidence="5">
    <location>
        <begin position="944"/>
        <end position="956"/>
    </location>
</feature>
<feature type="transmembrane region" description="Helical" evidence="6">
    <location>
        <begin position="373"/>
        <end position="396"/>
    </location>
</feature>
<keyword evidence="8" id="KW-1185">Reference proteome</keyword>
<reference evidence="7" key="1">
    <citation type="journal article" date="2020" name="Fungal Divers.">
        <title>Resolving the Mortierellaceae phylogeny through synthesis of multi-gene phylogenetics and phylogenomics.</title>
        <authorList>
            <person name="Vandepol N."/>
            <person name="Liber J."/>
            <person name="Desiro A."/>
            <person name="Na H."/>
            <person name="Kennedy M."/>
            <person name="Barry K."/>
            <person name="Grigoriev I.V."/>
            <person name="Miller A.N."/>
            <person name="O'Donnell K."/>
            <person name="Stajich J.E."/>
            <person name="Bonito G."/>
        </authorList>
    </citation>
    <scope>NUCLEOTIDE SEQUENCE</scope>
    <source>
        <strain evidence="7">NRRL 28262</strain>
    </source>
</reference>
<feature type="transmembrane region" description="Helical" evidence="6">
    <location>
        <begin position="328"/>
        <end position="353"/>
    </location>
</feature>
<feature type="compositionally biased region" description="Acidic residues" evidence="5">
    <location>
        <begin position="861"/>
        <end position="871"/>
    </location>
</feature>
<feature type="transmembrane region" description="Helical" evidence="6">
    <location>
        <begin position="484"/>
        <end position="509"/>
    </location>
</feature>
<evidence type="ECO:0000256" key="5">
    <source>
        <dbReference type="SAM" id="MobiDB-lite"/>
    </source>
</evidence>
<dbReference type="Proteomes" id="UP001194580">
    <property type="component" value="Unassembled WGS sequence"/>
</dbReference>
<evidence type="ECO:0000256" key="1">
    <source>
        <dbReference type="ARBA" id="ARBA00004141"/>
    </source>
</evidence>
<proteinExistence type="predicted"/>
<accession>A0AAD4DAF3</accession>
<feature type="transmembrane region" description="Helical" evidence="6">
    <location>
        <begin position="79"/>
        <end position="103"/>
    </location>
</feature>
<dbReference type="AlphaFoldDB" id="A0AAD4DAF3"/>
<gene>
    <name evidence="7" type="ORF">BGZ95_011135</name>
</gene>
<organism evidence="7 8">
    <name type="scientific">Linnemannia exigua</name>
    <dbReference type="NCBI Taxonomy" id="604196"/>
    <lineage>
        <taxon>Eukaryota</taxon>
        <taxon>Fungi</taxon>
        <taxon>Fungi incertae sedis</taxon>
        <taxon>Mucoromycota</taxon>
        <taxon>Mortierellomycotina</taxon>
        <taxon>Mortierellomycetes</taxon>
        <taxon>Mortierellales</taxon>
        <taxon>Mortierellaceae</taxon>
        <taxon>Linnemannia</taxon>
    </lineage>
</organism>
<comment type="caution">
    <text evidence="7">The sequence shown here is derived from an EMBL/GenBank/DDBJ whole genome shotgun (WGS) entry which is preliminary data.</text>
</comment>
<feature type="transmembrane region" description="Helical" evidence="6">
    <location>
        <begin position="251"/>
        <end position="270"/>
    </location>
</feature>
<feature type="region of interest" description="Disordered" evidence="5">
    <location>
        <begin position="517"/>
        <end position="538"/>
    </location>
</feature>
<feature type="compositionally biased region" description="Polar residues" evidence="5">
    <location>
        <begin position="824"/>
        <end position="837"/>
    </location>
</feature>
<dbReference type="Gene3D" id="1.20.1740.10">
    <property type="entry name" value="Amino acid/polyamine transporter I"/>
    <property type="match status" value="1"/>
</dbReference>
<evidence type="ECO:0000313" key="7">
    <source>
        <dbReference type="EMBL" id="KAG0273054.1"/>
    </source>
</evidence>
<feature type="compositionally biased region" description="Pro residues" evidence="5">
    <location>
        <begin position="195"/>
        <end position="204"/>
    </location>
</feature>
<feature type="transmembrane region" description="Helical" evidence="6">
    <location>
        <begin position="545"/>
        <end position="565"/>
    </location>
</feature>
<keyword evidence="4 6" id="KW-0472">Membrane</keyword>
<feature type="compositionally biased region" description="Acidic residues" evidence="5">
    <location>
        <begin position="520"/>
        <end position="529"/>
    </location>
</feature>
<keyword evidence="3 6" id="KW-1133">Transmembrane helix</keyword>
<dbReference type="GO" id="GO:0015179">
    <property type="term" value="F:L-amino acid transmembrane transporter activity"/>
    <property type="evidence" value="ECO:0007669"/>
    <property type="project" value="TreeGrafter"/>
</dbReference>